<evidence type="ECO:0000256" key="1">
    <source>
        <dbReference type="ARBA" id="ARBA00011073"/>
    </source>
</evidence>
<evidence type="ECO:0000313" key="9">
    <source>
        <dbReference type="EMBL" id="UWZ39539.1"/>
    </source>
</evidence>
<dbReference type="Proteomes" id="UP001058271">
    <property type="component" value="Chromosome"/>
</dbReference>
<evidence type="ECO:0000313" key="10">
    <source>
        <dbReference type="Proteomes" id="UP001058271"/>
    </source>
</evidence>
<feature type="active site" description="Charge relay system" evidence="5">
    <location>
        <position position="204"/>
    </location>
</feature>
<dbReference type="Pfam" id="PF02557">
    <property type="entry name" value="VanY"/>
    <property type="match status" value="1"/>
</dbReference>
<evidence type="ECO:0000256" key="2">
    <source>
        <dbReference type="ARBA" id="ARBA00022670"/>
    </source>
</evidence>
<feature type="compositionally biased region" description="Acidic residues" evidence="6">
    <location>
        <begin position="1310"/>
        <end position="1319"/>
    </location>
</feature>
<dbReference type="Gene3D" id="2.60.120.1290">
    <property type="match status" value="1"/>
</dbReference>
<dbReference type="Gene3D" id="3.40.50.200">
    <property type="entry name" value="Peptidase S8/S53 domain"/>
    <property type="match status" value="1"/>
</dbReference>
<dbReference type="InterPro" id="IPR015500">
    <property type="entry name" value="Peptidase_S8_subtilisin-rel"/>
</dbReference>
<protein>
    <submittedName>
        <fullName evidence="9">S8 family serine peptidase</fullName>
    </submittedName>
</protein>
<dbReference type="InterPro" id="IPR036852">
    <property type="entry name" value="Peptidase_S8/S53_dom_sf"/>
</dbReference>
<feature type="domain" description="Peptidase S8/S53" evidence="7">
    <location>
        <begin position="459"/>
        <end position="577"/>
    </location>
</feature>
<dbReference type="SUPFAM" id="SSF52743">
    <property type="entry name" value="Subtilisin-like"/>
    <property type="match status" value="1"/>
</dbReference>
<evidence type="ECO:0000256" key="4">
    <source>
        <dbReference type="ARBA" id="ARBA00022825"/>
    </source>
</evidence>
<feature type="compositionally biased region" description="Basic and acidic residues" evidence="6">
    <location>
        <begin position="715"/>
        <end position="739"/>
    </location>
</feature>
<dbReference type="PANTHER" id="PTHR43806">
    <property type="entry name" value="PEPTIDASE S8"/>
    <property type="match status" value="1"/>
</dbReference>
<keyword evidence="3 5" id="KW-0378">Hydrolase</keyword>
<dbReference type="Gene3D" id="3.30.1380.10">
    <property type="match status" value="1"/>
</dbReference>
<feature type="active site" description="Charge relay system" evidence="5">
    <location>
        <position position="122"/>
    </location>
</feature>
<evidence type="ECO:0000259" key="8">
    <source>
        <dbReference type="Pfam" id="PF02557"/>
    </source>
</evidence>
<evidence type="ECO:0000256" key="3">
    <source>
        <dbReference type="ARBA" id="ARBA00022801"/>
    </source>
</evidence>
<feature type="active site" description="Charge relay system" evidence="5">
    <location>
        <position position="528"/>
    </location>
</feature>
<dbReference type="InterPro" id="IPR000209">
    <property type="entry name" value="Peptidase_S8/S53_dom"/>
</dbReference>
<reference evidence="9" key="1">
    <citation type="submission" date="2021-04" db="EMBL/GenBank/DDBJ databases">
        <title>Biosynthetic gene clusters of Dactylosporangioum roseum.</title>
        <authorList>
            <person name="Hartkoorn R.C."/>
            <person name="Beaudoing E."/>
            <person name="Hot D."/>
            <person name="Moureu S."/>
        </authorList>
    </citation>
    <scope>NUCLEOTIDE SEQUENCE</scope>
    <source>
        <strain evidence="9">NRRL B-16295</strain>
    </source>
</reference>
<organism evidence="9 10">
    <name type="scientific">Dactylosporangium roseum</name>
    <dbReference type="NCBI Taxonomy" id="47989"/>
    <lineage>
        <taxon>Bacteria</taxon>
        <taxon>Bacillati</taxon>
        <taxon>Actinomycetota</taxon>
        <taxon>Actinomycetes</taxon>
        <taxon>Micromonosporales</taxon>
        <taxon>Micromonosporaceae</taxon>
        <taxon>Dactylosporangium</taxon>
    </lineage>
</organism>
<comment type="similarity">
    <text evidence="1 5">Belongs to the peptidase S8 family.</text>
</comment>
<dbReference type="SUPFAM" id="SSF55166">
    <property type="entry name" value="Hedgehog/DD-peptidase"/>
    <property type="match status" value="1"/>
</dbReference>
<dbReference type="CDD" id="cd14814">
    <property type="entry name" value="Peptidase_M15"/>
    <property type="match status" value="1"/>
</dbReference>
<dbReference type="PRINTS" id="PR00723">
    <property type="entry name" value="SUBTILISIN"/>
</dbReference>
<dbReference type="EMBL" id="CP073721">
    <property type="protein sequence ID" value="UWZ39539.1"/>
    <property type="molecule type" value="Genomic_DNA"/>
</dbReference>
<keyword evidence="10" id="KW-1185">Reference proteome</keyword>
<feature type="region of interest" description="Disordered" evidence="6">
    <location>
        <begin position="714"/>
        <end position="768"/>
    </location>
</feature>
<proteinExistence type="inferred from homology"/>
<name>A0ABY5ZGZ7_9ACTN</name>
<feature type="domain" description="D-alanyl-D-alanine carboxypeptidase-like core" evidence="8">
    <location>
        <begin position="851"/>
        <end position="989"/>
    </location>
</feature>
<feature type="domain" description="Peptidase S8/S53" evidence="7">
    <location>
        <begin position="113"/>
        <end position="311"/>
    </location>
</feature>
<dbReference type="Pfam" id="PF00082">
    <property type="entry name" value="Peptidase_S8"/>
    <property type="match status" value="2"/>
</dbReference>
<dbReference type="InterPro" id="IPR003709">
    <property type="entry name" value="VanY-like_core_dom"/>
</dbReference>
<dbReference type="PROSITE" id="PS51892">
    <property type="entry name" value="SUBTILASE"/>
    <property type="match status" value="1"/>
</dbReference>
<gene>
    <name evidence="9" type="ORF">Drose_15655</name>
</gene>
<sequence>MSERTQLSMDPALWEDLAETDTDRDRVIEAIIRLARPDVEVPDVRMVSRFGAIATCRVPASEVLAVRAHPNVISLKAARSLSPGIAPTAEAPAAAGPARATDVRRDPQLAVTGRGVVVAAVDWGVDVDAAALRLPPEPDADDVGGTRFLALWDQRDRGDADGLQPYGYGTVHDRAAIDAALRDPRPYERLGYHPAIADRGTGTHGMHVLDIAAGNGRGGGPVGIAPEADLVFVHLADRDTGGLANLGDSVRLLEAVDFVARTAGARPWVVNVSVGRHGGPHDGATLVELAFDALLAEAPGRFIVQSAGNYYQARTHASGTLRPGETRSFSFVTEPGDATLNELEIWYGGDDEFVVRIDPPGYTGGRPVRLGERADVRAGGRVIGRIYHRDRDPNNGLNHVDAFLYPVGLAGTWTVTLEARRVVDGRFDAWLERDDVCRPCQARFTRRHSSPTCTTGTIANSRLPLVVGAYNGHDPARPVAPFSSAGPTRDGRCKPDVGAPGSEVLAGRSAAAGTSRNAGLLVRKSGTSMAAPHVTGALALSFSLAGHQLTAREIRSAVLASCDPPRSPDPDRRLGCGYLNVPKVILTVRRALAAKAVAPGIEESTMDFVPTQPALPVAPAIAYREYIYRPFGSVAHWIEERYAVVCRPGRCPDRAPRPGDVLIEVALGWNEPGRCTVLDSEALDLVGTLRWLSQGQLILRPLPGLDAGAAYATDAEDRTRPLGLDREPDPPDQTFEERGCGCGSTDSLRDSFGEDAGPSDPGPWKGTAEQEDFRSRVLAAHIARSRMVKGAPQRDLREDELSDVPGTCRTKGGKTTCVRTATATAEAARRLLEAANSDLAAARKAGDADALRTVKVTAASGYRGSDHQKGLWLGYFATKYYDRTRAARAKIADGPHSDAAVDYMLRPKGDGGYGIGGRIAAPGFSNHQGGIAIDLWQDRIKGNEIFNDSDDPSRCRWRQSWFHGWLRTHAAAYGFQPIATEEWHWEYRPGIKATADLTDHRGGKLWTFASRTLPQPVAVFCPKAALGRRDVDLLIFAHGLLRGCTRPKRVPAGFVTDAPFELGRIVDASGQPVVLVVPLLDWGNPCGEVVFGRGHTHWHPLGKPAVLNAVVNEVLTQVGAVQGVAAPSLRELAVAGHSRAYDVLEPLAASRTDTAMGQGALARLSQVWAFDTTYAGDVAAWTDWLRLNPSLQLYLYYRPGSKTGTIGDRFYAQRSDRLFVTKVKEVHCAVPATRLTELMSRPAAATGPGEEESHEATHDADLEPFDAGLTAVGGLTDVEDLDTFDTADAEAALDPDLSATLGLEGAGSEYSEDFDDIEDFGDRVSDDEVTLETSGSR</sequence>
<dbReference type="InterPro" id="IPR050131">
    <property type="entry name" value="Peptidase_S8_subtilisin-like"/>
</dbReference>
<keyword evidence="4 5" id="KW-0720">Serine protease</keyword>
<keyword evidence="2 5" id="KW-0645">Protease</keyword>
<dbReference type="InterPro" id="IPR023828">
    <property type="entry name" value="Peptidase_S8_Ser-AS"/>
</dbReference>
<dbReference type="InterPro" id="IPR009045">
    <property type="entry name" value="Zn_M74/Hedgehog-like"/>
</dbReference>
<dbReference type="PANTHER" id="PTHR43806:SF11">
    <property type="entry name" value="CEREVISIN-RELATED"/>
    <property type="match status" value="1"/>
</dbReference>
<evidence type="ECO:0000256" key="5">
    <source>
        <dbReference type="PROSITE-ProRule" id="PRU01240"/>
    </source>
</evidence>
<dbReference type="PROSITE" id="PS00138">
    <property type="entry name" value="SUBTILASE_SER"/>
    <property type="match status" value="1"/>
</dbReference>
<dbReference type="RefSeq" id="WP_260728951.1">
    <property type="nucleotide sequence ID" value="NZ_BAAABS010000016.1"/>
</dbReference>
<evidence type="ECO:0000256" key="6">
    <source>
        <dbReference type="SAM" id="MobiDB-lite"/>
    </source>
</evidence>
<feature type="region of interest" description="Disordered" evidence="6">
    <location>
        <begin position="1302"/>
        <end position="1337"/>
    </location>
</feature>
<accession>A0ABY5ZGZ7</accession>
<evidence type="ECO:0000259" key="7">
    <source>
        <dbReference type="Pfam" id="PF00082"/>
    </source>
</evidence>